<feature type="coiled-coil region" evidence="6">
    <location>
        <begin position="195"/>
        <end position="355"/>
    </location>
</feature>
<keyword evidence="2 5" id="KW-0863">Zinc-finger</keyword>
<dbReference type="GO" id="GO:0008270">
    <property type="term" value="F:zinc ion binding"/>
    <property type="evidence" value="ECO:0007669"/>
    <property type="project" value="UniProtKB-KW"/>
</dbReference>
<feature type="region of interest" description="Disordered" evidence="7">
    <location>
        <begin position="778"/>
        <end position="856"/>
    </location>
</feature>
<dbReference type="PANTHER" id="PTHR31915:SF6">
    <property type="entry name" value="SKICH DOMAIN-CONTAINING PROTEIN"/>
    <property type="match status" value="1"/>
</dbReference>
<evidence type="ECO:0000313" key="9">
    <source>
        <dbReference type="EnsemblMetazoa" id="XP_038046275.1"/>
    </source>
</evidence>
<feature type="coiled-coil region" evidence="6">
    <location>
        <begin position="666"/>
        <end position="693"/>
    </location>
</feature>
<feature type="coiled-coil region" evidence="6">
    <location>
        <begin position="401"/>
        <end position="531"/>
    </location>
</feature>
<sequence length="974" mass="111042">MTETSQTTPLRNGEDSPTIHLDSILDESTMTASGYAQVVFHNVQERYPPGSHIECKYTLTSAIRPTTRDWVGIFKVGWSSTRQYKAFDWAPYPNDWQEGREYEQTVMFRAYYLPKEEDGEFYQFCFIDSAGKMRGASTPFQFLERSVDEFVEVEDHSMGLMMIQSKSTVVEEQLKKIVKEKDELLEAHTKMQSYIQDLESKAMSLERHVSEQEEALAGVNIEHEALKERHQSLLRQETILDGRLEEVLNALSSLEQDKARCEKVLESTKTKLQEAQSQTTKAAAEKDQLVKDLSQVLHERDEFKSQFASSESSNKDLRDEIANLLKKLSATSQATQDVKQQEVQIREEKRKVEQQLMVAMADQNYIRTTEQKLQTRQDQFAACEASRRMLCEEVDTMKAFQHKLSNDLQRAETDKDALKGRIARLENEHKEREKQLKNKLHLQQHQGRERETMLKEQVQALKDSIKQLAEEKEQALRSNKGPMEASQVAMKELKDKLKKAKSKLDEETQKRVELQKKLNTLEANHVQEQNDLAREVSDMKARLQMGAEEYKKKYLECQQLESKLRKKASQRVRASSRDESPAVKSQEQALQQASPSSSPGCETPEKSFDNAELQIQLKDLAEELAERSTKIQKYKGLYQAEKHRRQQQEQTFQQERAAFEMQLEAANSWAQELDEKEEDNQQLREKVSKLHADYMKMKHTLEVYKFDVQQNANPTTGMPAPVSPPSTPPQLSPIHSPVPMPPPGPPMGQYMFRNPYTEGGSFPLGCTYPNPYTRQSGEVAENEVRSPPGYNPFQARDEQKEDPSVGPTAPPLSSTPPIPSSLSKMAAVPELPPKNPPDAGTRAVKSPLPEPLKPDVLPEGKIAAIKTVAKKQVRLLDLAAGVGISEGHEEEREEGPNEFHDACEEFPPGEGDNGDVKTCPECEMHFPPTFSEDNFARHVQLHFARICPMCNMMMPCETPDAEYERHVQTHFGED</sequence>
<dbReference type="EnsemblMetazoa" id="XM_038190347.1">
    <property type="protein sequence ID" value="XP_038046275.1"/>
    <property type="gene ID" value="LOC119720612"/>
</dbReference>
<dbReference type="Proteomes" id="UP000887568">
    <property type="component" value="Unplaced"/>
</dbReference>
<organism evidence="9 10">
    <name type="scientific">Patiria miniata</name>
    <name type="common">Bat star</name>
    <name type="synonym">Asterina miniata</name>
    <dbReference type="NCBI Taxonomy" id="46514"/>
    <lineage>
        <taxon>Eukaryota</taxon>
        <taxon>Metazoa</taxon>
        <taxon>Echinodermata</taxon>
        <taxon>Eleutherozoa</taxon>
        <taxon>Asterozoa</taxon>
        <taxon>Asteroidea</taxon>
        <taxon>Valvatacea</taxon>
        <taxon>Valvatida</taxon>
        <taxon>Asterinidae</taxon>
        <taxon>Patiria</taxon>
    </lineage>
</organism>
<evidence type="ECO:0000256" key="5">
    <source>
        <dbReference type="PROSITE-ProRule" id="PRU01253"/>
    </source>
</evidence>
<dbReference type="PANTHER" id="PTHR31915">
    <property type="entry name" value="SKICH DOMAIN-CONTAINING PROTEIN"/>
    <property type="match status" value="1"/>
</dbReference>
<proteinExistence type="predicted"/>
<dbReference type="AlphaFoldDB" id="A0A913Z649"/>
<feature type="region of interest" description="Disordered" evidence="7">
    <location>
        <begin position="565"/>
        <end position="607"/>
    </location>
</feature>
<dbReference type="GeneID" id="119720612"/>
<feature type="compositionally biased region" description="Low complexity" evidence="7">
    <location>
        <begin position="585"/>
        <end position="599"/>
    </location>
</feature>
<evidence type="ECO:0000259" key="8">
    <source>
        <dbReference type="PROSITE" id="PS51905"/>
    </source>
</evidence>
<dbReference type="OMA" id="NKTSGDQ"/>
<keyword evidence="1" id="KW-0479">Metal-binding</keyword>
<dbReference type="PROSITE" id="PS51905">
    <property type="entry name" value="ZF_UBZ1"/>
    <property type="match status" value="1"/>
</dbReference>
<accession>A0A913Z649</accession>
<evidence type="ECO:0000256" key="2">
    <source>
        <dbReference type="ARBA" id="ARBA00022771"/>
    </source>
</evidence>
<protein>
    <recommendedName>
        <fullName evidence="8">UBZ1-type domain-containing protein</fullName>
    </recommendedName>
</protein>
<reference evidence="9" key="1">
    <citation type="submission" date="2022-11" db="UniProtKB">
        <authorList>
            <consortium name="EnsemblMetazoa"/>
        </authorList>
    </citation>
    <scope>IDENTIFICATION</scope>
</reference>
<dbReference type="InterPro" id="IPR051002">
    <property type="entry name" value="UBA_autophagy_assoc_protein"/>
</dbReference>
<dbReference type="Pfam" id="PF17751">
    <property type="entry name" value="SKICH"/>
    <property type="match status" value="1"/>
</dbReference>
<dbReference type="OrthoDB" id="10051376at2759"/>
<dbReference type="RefSeq" id="XP_038046275.1">
    <property type="nucleotide sequence ID" value="XM_038190347.1"/>
</dbReference>
<evidence type="ECO:0000256" key="3">
    <source>
        <dbReference type="ARBA" id="ARBA00022833"/>
    </source>
</evidence>
<evidence type="ECO:0000313" key="10">
    <source>
        <dbReference type="Proteomes" id="UP000887568"/>
    </source>
</evidence>
<keyword evidence="3" id="KW-0862">Zinc</keyword>
<keyword evidence="10" id="KW-1185">Reference proteome</keyword>
<evidence type="ECO:0000256" key="1">
    <source>
        <dbReference type="ARBA" id="ARBA00022723"/>
    </source>
</evidence>
<feature type="domain" description="UBZ1-type" evidence="8">
    <location>
        <begin position="916"/>
        <end position="942"/>
    </location>
</feature>
<evidence type="ECO:0000256" key="4">
    <source>
        <dbReference type="ARBA" id="ARBA00023054"/>
    </source>
</evidence>
<evidence type="ECO:0000256" key="7">
    <source>
        <dbReference type="SAM" id="MobiDB-lite"/>
    </source>
</evidence>
<name>A0A913Z649_PATMI</name>
<dbReference type="Gene3D" id="2.60.40.2840">
    <property type="match status" value="1"/>
</dbReference>
<feature type="compositionally biased region" description="Pro residues" evidence="7">
    <location>
        <begin position="808"/>
        <end position="819"/>
    </location>
</feature>
<keyword evidence="4 6" id="KW-0175">Coiled coil</keyword>
<dbReference type="InterPro" id="IPR041641">
    <property type="entry name" value="CALCOCO1/2_Zn_UBZ1"/>
</dbReference>
<dbReference type="InterPro" id="IPR041611">
    <property type="entry name" value="SKICH"/>
</dbReference>
<evidence type="ECO:0000256" key="6">
    <source>
        <dbReference type="SAM" id="Coils"/>
    </source>
</evidence>
<dbReference type="Gene3D" id="6.20.250.40">
    <property type="match status" value="1"/>
</dbReference>